<accession>A0A1H3LXB9</accession>
<dbReference type="Gene3D" id="1.10.150.130">
    <property type="match status" value="1"/>
</dbReference>
<dbReference type="InterPro" id="IPR011010">
    <property type="entry name" value="DNA_brk_join_enz"/>
</dbReference>
<dbReference type="PROSITE" id="PS51900">
    <property type="entry name" value="CB"/>
    <property type="match status" value="1"/>
</dbReference>
<dbReference type="InterPro" id="IPR013762">
    <property type="entry name" value="Integrase-like_cat_sf"/>
</dbReference>
<dbReference type="PANTHER" id="PTHR30349">
    <property type="entry name" value="PHAGE INTEGRASE-RELATED"/>
    <property type="match status" value="1"/>
</dbReference>
<evidence type="ECO:0000256" key="2">
    <source>
        <dbReference type="ARBA" id="ARBA00023125"/>
    </source>
</evidence>
<dbReference type="EMBL" id="FNPI01000003">
    <property type="protein sequence ID" value="SDY68674.1"/>
    <property type="molecule type" value="Genomic_DNA"/>
</dbReference>
<dbReference type="Gene3D" id="1.10.443.10">
    <property type="entry name" value="Intergrase catalytic core"/>
    <property type="match status" value="1"/>
</dbReference>
<dbReference type="GO" id="GO:0015074">
    <property type="term" value="P:DNA integration"/>
    <property type="evidence" value="ECO:0007669"/>
    <property type="project" value="UniProtKB-KW"/>
</dbReference>
<dbReference type="STRING" id="1503961.SAMN05421736_10332"/>
<keyword evidence="8" id="KW-1185">Reference proteome</keyword>
<sequence length="311" mass="36832">MHFENEIQKFKLYLLLEKKQPSTIKRYTYDVQLYKDWLKNDSEATGVPHCWPYINELPSYYSYLRGSGSYSPNTIRRILSALRKWFQYIQQPDAVCILEHYLKETKVCRTLDDVYLAPNQIKQLFNSLASNRGLTEKQKKYRHLIRDRNEVIFRLILFYGVTIQELTTLHLNRIHFASKEVELTGRKGKSRILTLHANDIKKMYACYMTIPEPVRPNRYDAVPYFLAFNYQLGTYRENKGLSEVAVQKMIRHEIKRAGLPKHFTAQALRKTYILHQLTKGKKKETLRDELAFETTQPLDELEKWAKGLKSL</sequence>
<evidence type="ECO:0000313" key="8">
    <source>
        <dbReference type="Proteomes" id="UP000198935"/>
    </source>
</evidence>
<dbReference type="GO" id="GO:0003677">
    <property type="term" value="F:DNA binding"/>
    <property type="evidence" value="ECO:0007669"/>
    <property type="project" value="UniProtKB-UniRule"/>
</dbReference>
<dbReference type="GO" id="GO:0006310">
    <property type="term" value="P:DNA recombination"/>
    <property type="evidence" value="ECO:0007669"/>
    <property type="project" value="UniProtKB-KW"/>
</dbReference>
<dbReference type="InterPro" id="IPR010998">
    <property type="entry name" value="Integrase_recombinase_N"/>
</dbReference>
<organism evidence="7 8">
    <name type="scientific">Evansella caseinilytica</name>
    <dbReference type="NCBI Taxonomy" id="1503961"/>
    <lineage>
        <taxon>Bacteria</taxon>
        <taxon>Bacillati</taxon>
        <taxon>Bacillota</taxon>
        <taxon>Bacilli</taxon>
        <taxon>Bacillales</taxon>
        <taxon>Bacillaceae</taxon>
        <taxon>Evansella</taxon>
    </lineage>
</organism>
<dbReference type="SUPFAM" id="SSF56349">
    <property type="entry name" value="DNA breaking-rejoining enzymes"/>
    <property type="match status" value="1"/>
</dbReference>
<evidence type="ECO:0000259" key="5">
    <source>
        <dbReference type="PROSITE" id="PS51898"/>
    </source>
</evidence>
<keyword evidence="3" id="KW-0233">DNA recombination</keyword>
<evidence type="ECO:0000256" key="3">
    <source>
        <dbReference type="ARBA" id="ARBA00023172"/>
    </source>
</evidence>
<name>A0A1H3LXB9_9BACI</name>
<proteinExistence type="predicted"/>
<gene>
    <name evidence="7" type="ORF">SAMN05421736_10332</name>
</gene>
<dbReference type="PANTHER" id="PTHR30349:SF86">
    <property type="entry name" value="INTEGRASE_RECOMBINASE AQ_AA09-RELATED"/>
    <property type="match status" value="1"/>
</dbReference>
<keyword evidence="2 4" id="KW-0238">DNA-binding</keyword>
<evidence type="ECO:0000256" key="4">
    <source>
        <dbReference type="PROSITE-ProRule" id="PRU01248"/>
    </source>
</evidence>
<feature type="domain" description="Core-binding (CB)" evidence="6">
    <location>
        <begin position="1"/>
        <end position="90"/>
    </location>
</feature>
<dbReference type="AlphaFoldDB" id="A0A1H3LXB9"/>
<dbReference type="Pfam" id="PF02899">
    <property type="entry name" value="Phage_int_SAM_1"/>
    <property type="match status" value="1"/>
</dbReference>
<feature type="domain" description="Tyr recombinase" evidence="5">
    <location>
        <begin position="111"/>
        <end position="311"/>
    </location>
</feature>
<keyword evidence="1" id="KW-0229">DNA integration</keyword>
<evidence type="ECO:0000256" key="1">
    <source>
        <dbReference type="ARBA" id="ARBA00022908"/>
    </source>
</evidence>
<dbReference type="InterPro" id="IPR004107">
    <property type="entry name" value="Integrase_SAM-like_N"/>
</dbReference>
<dbReference type="InterPro" id="IPR050090">
    <property type="entry name" value="Tyrosine_recombinase_XerCD"/>
</dbReference>
<evidence type="ECO:0000313" key="7">
    <source>
        <dbReference type="EMBL" id="SDY68674.1"/>
    </source>
</evidence>
<reference evidence="8" key="1">
    <citation type="submission" date="2016-10" db="EMBL/GenBank/DDBJ databases">
        <authorList>
            <person name="Varghese N."/>
            <person name="Submissions S."/>
        </authorList>
    </citation>
    <scope>NUCLEOTIDE SEQUENCE [LARGE SCALE GENOMIC DNA]</scope>
    <source>
        <strain evidence="8">SP</strain>
    </source>
</reference>
<dbReference type="PROSITE" id="PS51898">
    <property type="entry name" value="TYR_RECOMBINASE"/>
    <property type="match status" value="1"/>
</dbReference>
<dbReference type="Proteomes" id="UP000198935">
    <property type="component" value="Unassembled WGS sequence"/>
</dbReference>
<evidence type="ECO:0000259" key="6">
    <source>
        <dbReference type="PROSITE" id="PS51900"/>
    </source>
</evidence>
<dbReference type="OrthoDB" id="2349923at2"/>
<protein>
    <submittedName>
        <fullName evidence="7">Site-specific recombinase XerD</fullName>
    </submittedName>
</protein>
<dbReference type="SUPFAM" id="SSF47823">
    <property type="entry name" value="lambda integrase-like, N-terminal domain"/>
    <property type="match status" value="1"/>
</dbReference>
<dbReference type="InterPro" id="IPR044068">
    <property type="entry name" value="CB"/>
</dbReference>
<dbReference type="InterPro" id="IPR002104">
    <property type="entry name" value="Integrase_catalytic"/>
</dbReference>